<dbReference type="AlphaFoldDB" id="A0A167VAI6"/>
<feature type="region of interest" description="Disordered" evidence="1">
    <location>
        <begin position="1"/>
        <end position="93"/>
    </location>
</feature>
<sequence length="138" mass="15350">MKNPSQTPTLRRRKATKKAAKTPAKEERQACATFEAFGKRDKGSQILQSSTEQRSAAQPSTEIMSTNKGTDQNNDRNEAGSCGRTTSRSESDFCTDDCDDDGLFRYQANDELDKAKCNNTRSRTEGESKNKRPETSLT</sequence>
<evidence type="ECO:0000313" key="3">
    <source>
        <dbReference type="Proteomes" id="UP000242877"/>
    </source>
</evidence>
<evidence type="ECO:0000256" key="1">
    <source>
        <dbReference type="SAM" id="MobiDB-lite"/>
    </source>
</evidence>
<dbReference type="VEuPathDB" id="FungiDB:AAP_05791"/>
<feature type="compositionally biased region" description="Basic and acidic residues" evidence="1">
    <location>
        <begin position="111"/>
        <end position="138"/>
    </location>
</feature>
<organism evidence="2 3">
    <name type="scientific">Ascosphaera apis ARSEF 7405</name>
    <dbReference type="NCBI Taxonomy" id="392613"/>
    <lineage>
        <taxon>Eukaryota</taxon>
        <taxon>Fungi</taxon>
        <taxon>Dikarya</taxon>
        <taxon>Ascomycota</taxon>
        <taxon>Pezizomycotina</taxon>
        <taxon>Eurotiomycetes</taxon>
        <taxon>Eurotiomycetidae</taxon>
        <taxon>Onygenales</taxon>
        <taxon>Ascosphaeraceae</taxon>
        <taxon>Ascosphaera</taxon>
    </lineage>
</organism>
<reference evidence="2 3" key="1">
    <citation type="journal article" date="2016" name="Genome Biol. Evol.">
        <title>Divergent and convergent evolution of fungal pathogenicity.</title>
        <authorList>
            <person name="Shang Y."/>
            <person name="Xiao G."/>
            <person name="Zheng P."/>
            <person name="Cen K."/>
            <person name="Zhan S."/>
            <person name="Wang C."/>
        </authorList>
    </citation>
    <scope>NUCLEOTIDE SEQUENCE [LARGE SCALE GENOMIC DNA]</scope>
    <source>
        <strain evidence="2 3">ARSEF 7405</strain>
    </source>
</reference>
<gene>
    <name evidence="2" type="ORF">AAP_05791</name>
</gene>
<comment type="caution">
    <text evidence="2">The sequence shown here is derived from an EMBL/GenBank/DDBJ whole genome shotgun (WGS) entry which is preliminary data.</text>
</comment>
<keyword evidence="3" id="KW-1185">Reference proteome</keyword>
<feature type="compositionally biased region" description="Basic residues" evidence="1">
    <location>
        <begin position="10"/>
        <end position="20"/>
    </location>
</feature>
<name>A0A167VAI6_9EURO</name>
<dbReference type="Proteomes" id="UP000242877">
    <property type="component" value="Unassembled WGS sequence"/>
</dbReference>
<proteinExistence type="predicted"/>
<protein>
    <submittedName>
        <fullName evidence="2">Uncharacterized protein</fullName>
    </submittedName>
</protein>
<evidence type="ECO:0000313" key="2">
    <source>
        <dbReference type="EMBL" id="KZZ87267.1"/>
    </source>
</evidence>
<dbReference type="EMBL" id="AZGZ01000036">
    <property type="protein sequence ID" value="KZZ87267.1"/>
    <property type="molecule type" value="Genomic_DNA"/>
</dbReference>
<feature type="compositionally biased region" description="Polar residues" evidence="1">
    <location>
        <begin position="45"/>
        <end position="72"/>
    </location>
</feature>
<feature type="region of interest" description="Disordered" evidence="1">
    <location>
        <begin position="109"/>
        <end position="138"/>
    </location>
</feature>
<accession>A0A167VAI6</accession>